<feature type="transmembrane region" description="Helical" evidence="1">
    <location>
        <begin position="29"/>
        <end position="49"/>
    </location>
</feature>
<keyword evidence="3" id="KW-1185">Reference proteome</keyword>
<keyword evidence="1" id="KW-1133">Transmembrane helix</keyword>
<dbReference type="Proteomes" id="UP001232584">
    <property type="component" value="Unassembled WGS sequence"/>
</dbReference>
<accession>A0ABU0N010</accession>
<reference evidence="2 3" key="1">
    <citation type="submission" date="2023-07" db="EMBL/GenBank/DDBJ databases">
        <title>Genomic Encyclopedia of Type Strains, Phase IV (KMG-IV): sequencing the most valuable type-strain genomes for metagenomic binning, comparative biology and taxonomic classification.</title>
        <authorList>
            <person name="Goeker M."/>
        </authorList>
    </citation>
    <scope>NUCLEOTIDE SEQUENCE [LARGE SCALE GENOMIC DNA]</scope>
    <source>
        <strain evidence="2 3">DSM 15049</strain>
    </source>
</reference>
<protein>
    <submittedName>
        <fullName evidence="2">Uncharacterized protein</fullName>
    </submittedName>
</protein>
<sequence>MRWALVILLLYVLPLWILFKNKEDFKRASMYGCMYVVVATVIVVCNIYISTLNKIENFLEYKSYSFNEEYENNIERKTSTKEPEIDEAKKTHRNEKEALNVDKVYNESESNINKVDNISIEENDKEAIKNFKSEIYKIERKALVPMRKCIPDTKNIKIDTKSINKAKKDVEYAKKMCDEVVKIYEEMEVPKLSSEEDTNQLEYSKICVQKAYILRGKAMECAQKMLKTKNLKYVSQIKEYLSLSDKEIKNFVDTIKSL</sequence>
<dbReference type="RefSeq" id="WP_307505819.1">
    <property type="nucleotide sequence ID" value="NZ_BAAACE010000027.1"/>
</dbReference>
<organism evidence="2 3">
    <name type="scientific">Paraclostridium ghonii</name>
    <dbReference type="NCBI Taxonomy" id="29358"/>
    <lineage>
        <taxon>Bacteria</taxon>
        <taxon>Bacillati</taxon>
        <taxon>Bacillota</taxon>
        <taxon>Clostridia</taxon>
        <taxon>Peptostreptococcales</taxon>
        <taxon>Peptostreptococcaceae</taxon>
        <taxon>Paraclostridium</taxon>
    </lineage>
</organism>
<evidence type="ECO:0000313" key="2">
    <source>
        <dbReference type="EMBL" id="MDQ0556501.1"/>
    </source>
</evidence>
<evidence type="ECO:0000256" key="1">
    <source>
        <dbReference type="SAM" id="Phobius"/>
    </source>
</evidence>
<proteinExistence type="predicted"/>
<keyword evidence="1" id="KW-0472">Membrane</keyword>
<gene>
    <name evidence="2" type="ORF">QOZ92_001615</name>
</gene>
<name>A0ABU0N010_9FIRM</name>
<comment type="caution">
    <text evidence="2">The sequence shown here is derived from an EMBL/GenBank/DDBJ whole genome shotgun (WGS) entry which is preliminary data.</text>
</comment>
<keyword evidence="1" id="KW-0812">Transmembrane</keyword>
<dbReference type="EMBL" id="JAUSWG010000006">
    <property type="protein sequence ID" value="MDQ0556501.1"/>
    <property type="molecule type" value="Genomic_DNA"/>
</dbReference>
<evidence type="ECO:0000313" key="3">
    <source>
        <dbReference type="Proteomes" id="UP001232584"/>
    </source>
</evidence>